<feature type="domain" description="Serine-threonine/tyrosine-protein kinase catalytic" evidence="1">
    <location>
        <begin position="170"/>
        <end position="264"/>
    </location>
</feature>
<name>A0A2V3IKZ5_9FLOR</name>
<dbReference type="EMBL" id="NBIV01000152">
    <property type="protein sequence ID" value="PXF42719.1"/>
    <property type="molecule type" value="Genomic_DNA"/>
</dbReference>
<dbReference type="Proteomes" id="UP000247409">
    <property type="component" value="Unassembled WGS sequence"/>
</dbReference>
<evidence type="ECO:0000313" key="2">
    <source>
        <dbReference type="EMBL" id="PXF42719.1"/>
    </source>
</evidence>
<protein>
    <recommendedName>
        <fullName evidence="1">Serine-threonine/tyrosine-protein kinase catalytic domain-containing protein</fullName>
    </recommendedName>
</protein>
<reference evidence="2 3" key="1">
    <citation type="journal article" date="2018" name="Mol. Biol. Evol.">
        <title>Analysis of the draft genome of the red seaweed Gracilariopsis chorda provides insights into genome size evolution in Rhodophyta.</title>
        <authorList>
            <person name="Lee J."/>
            <person name="Yang E.C."/>
            <person name="Graf L."/>
            <person name="Yang J.H."/>
            <person name="Qiu H."/>
            <person name="Zel Zion U."/>
            <person name="Chan C.X."/>
            <person name="Stephens T.G."/>
            <person name="Weber A.P.M."/>
            <person name="Boo G.H."/>
            <person name="Boo S.M."/>
            <person name="Kim K.M."/>
            <person name="Shin Y."/>
            <person name="Jung M."/>
            <person name="Lee S.J."/>
            <person name="Yim H.S."/>
            <person name="Lee J.H."/>
            <person name="Bhattacharya D."/>
            <person name="Yoon H.S."/>
        </authorList>
    </citation>
    <scope>NUCLEOTIDE SEQUENCE [LARGE SCALE GENOMIC DNA]</scope>
    <source>
        <strain evidence="2 3">SKKU-2015</strain>
        <tissue evidence="2">Whole body</tissue>
    </source>
</reference>
<evidence type="ECO:0000259" key="1">
    <source>
        <dbReference type="Pfam" id="PF07714"/>
    </source>
</evidence>
<evidence type="ECO:0000313" key="3">
    <source>
        <dbReference type="Proteomes" id="UP000247409"/>
    </source>
</evidence>
<dbReference type="AlphaFoldDB" id="A0A2V3IKZ5"/>
<gene>
    <name evidence="2" type="ORF">BWQ96_07534</name>
</gene>
<keyword evidence="3" id="KW-1185">Reference proteome</keyword>
<dbReference type="InterPro" id="IPR011009">
    <property type="entry name" value="Kinase-like_dom_sf"/>
</dbReference>
<dbReference type="Gene3D" id="3.30.200.20">
    <property type="entry name" value="Phosphorylase Kinase, domain 1"/>
    <property type="match status" value="1"/>
</dbReference>
<accession>A0A2V3IKZ5</accession>
<dbReference type="Pfam" id="PF07714">
    <property type="entry name" value="PK_Tyr_Ser-Thr"/>
    <property type="match status" value="1"/>
</dbReference>
<comment type="caution">
    <text evidence="2">The sequence shown here is derived from an EMBL/GenBank/DDBJ whole genome shotgun (WGS) entry which is preliminary data.</text>
</comment>
<dbReference type="SUPFAM" id="SSF56112">
    <property type="entry name" value="Protein kinase-like (PK-like)"/>
    <property type="match status" value="1"/>
</dbReference>
<organism evidence="2 3">
    <name type="scientific">Gracilariopsis chorda</name>
    <dbReference type="NCBI Taxonomy" id="448386"/>
    <lineage>
        <taxon>Eukaryota</taxon>
        <taxon>Rhodophyta</taxon>
        <taxon>Florideophyceae</taxon>
        <taxon>Rhodymeniophycidae</taxon>
        <taxon>Gracilariales</taxon>
        <taxon>Gracilariaceae</taxon>
        <taxon>Gracilariopsis</taxon>
    </lineage>
</organism>
<dbReference type="Gene3D" id="1.10.510.10">
    <property type="entry name" value="Transferase(Phosphotransferase) domain 1"/>
    <property type="match status" value="1"/>
</dbReference>
<dbReference type="OrthoDB" id="4062651at2759"/>
<proteinExistence type="predicted"/>
<dbReference type="GO" id="GO:0004672">
    <property type="term" value="F:protein kinase activity"/>
    <property type="evidence" value="ECO:0007669"/>
    <property type="project" value="InterPro"/>
</dbReference>
<sequence>MLFALVDNKCQLEFVFDYYGIRYHIFLQQNNLFNHCKENTLLNKVWEDVQNGSNYDESIWECLNAFWPFVAEDSDKQGRKEITDIGMSDRFAHKNTIKIQLVTGNNSALSPQSHNQRCLYPFLDPLTNPFPHSVRVFAMEEIEFLKEIWDNVFKAKIGSDLVCVKAAPADDLRSELESLMRAPHHPSIIHPLLGVVDAGGGRIDKIVMPFIEGNRLSVMKNISTAQKQKWKSQLADAVEALHQNGMTWGDVHHRNVMIDGKSKIVVLIDLADSHLNGTTELVPELFASAKMQDLLQLELLKEFIDGR</sequence>
<dbReference type="InterPro" id="IPR001245">
    <property type="entry name" value="Ser-Thr/Tyr_kinase_cat_dom"/>
</dbReference>